<dbReference type="EC" id="2.1.1.-" evidence="6"/>
<dbReference type="EMBL" id="JAFBEV010000002">
    <property type="protein sequence ID" value="MBM7656791.1"/>
    <property type="molecule type" value="Genomic_DNA"/>
</dbReference>
<reference evidence="7 8" key="1">
    <citation type="submission" date="2021-01" db="EMBL/GenBank/DDBJ databases">
        <title>Genomic Encyclopedia of Type Strains, Phase IV (KMG-IV): sequencing the most valuable type-strain genomes for metagenomic binning, comparative biology and taxonomic classification.</title>
        <authorList>
            <person name="Goeker M."/>
        </authorList>
    </citation>
    <scope>NUCLEOTIDE SEQUENCE [LARGE SCALE GENOMIC DNA]</scope>
    <source>
        <strain evidence="7 8">DSM 100968</strain>
    </source>
</reference>
<keyword evidence="1 6" id="KW-0963">Cytoplasm</keyword>
<evidence type="ECO:0000313" key="7">
    <source>
        <dbReference type="EMBL" id="MBM7656791.1"/>
    </source>
</evidence>
<gene>
    <name evidence="6" type="primary">rsmG</name>
    <name evidence="7" type="ORF">JOC27_000228</name>
</gene>
<evidence type="ECO:0000256" key="6">
    <source>
        <dbReference type="HAMAP-Rule" id="MF_00074"/>
    </source>
</evidence>
<feature type="binding site" evidence="6">
    <location>
        <begin position="126"/>
        <end position="127"/>
    </location>
    <ligand>
        <name>S-adenosyl-L-methionine</name>
        <dbReference type="ChEBI" id="CHEBI:59789"/>
    </ligand>
</feature>
<dbReference type="PANTHER" id="PTHR31760">
    <property type="entry name" value="S-ADENOSYL-L-METHIONINE-DEPENDENT METHYLTRANSFERASES SUPERFAMILY PROTEIN"/>
    <property type="match status" value="1"/>
</dbReference>
<dbReference type="InterPro" id="IPR029063">
    <property type="entry name" value="SAM-dependent_MTases_sf"/>
</dbReference>
<feature type="binding site" evidence="6">
    <location>
        <position position="80"/>
    </location>
    <ligand>
        <name>S-adenosyl-L-methionine</name>
        <dbReference type="ChEBI" id="CHEBI:59789"/>
    </ligand>
</feature>
<dbReference type="Pfam" id="PF02527">
    <property type="entry name" value="GidB"/>
    <property type="match status" value="1"/>
</dbReference>
<keyword evidence="8" id="KW-1185">Reference proteome</keyword>
<organism evidence="7 8">
    <name type="scientific">Sporolactobacillus spathodeae</name>
    <dbReference type="NCBI Taxonomy" id="1465502"/>
    <lineage>
        <taxon>Bacteria</taxon>
        <taxon>Bacillati</taxon>
        <taxon>Bacillota</taxon>
        <taxon>Bacilli</taxon>
        <taxon>Bacillales</taxon>
        <taxon>Sporolactobacillaceae</taxon>
        <taxon>Sporolactobacillus</taxon>
    </lineage>
</organism>
<comment type="similarity">
    <text evidence="6">Belongs to the methyltransferase superfamily. RNA methyltransferase RsmG family.</text>
</comment>
<evidence type="ECO:0000313" key="8">
    <source>
        <dbReference type="Proteomes" id="UP000823201"/>
    </source>
</evidence>
<evidence type="ECO:0000256" key="3">
    <source>
        <dbReference type="ARBA" id="ARBA00022603"/>
    </source>
</evidence>
<comment type="function">
    <text evidence="6">Specifically methylates the N7 position of guanine in position 535 of 16S rRNA.</text>
</comment>
<evidence type="ECO:0000256" key="4">
    <source>
        <dbReference type="ARBA" id="ARBA00022679"/>
    </source>
</evidence>
<sequence length="236" mass="26578">MSLIAQLLEEKGIILSGEQEQQFQDYYQLLVEWNNKVNLTAITEKEEVAIKHFFDSLTPAFYLHFAGGETLCDVGSGAGFPGIPLKILFPKLKLIIVDSLNKRLLFLEKVREKLQLEDVFLYHDRAETFAHRQDMRGQLDWVTARAVANLSVLSEYCLPLLRVGGTFIALKGSHANEEIEEASGALRLLGGRLRQQINIELPGDCGKRSLVLIEKEKATPKKYPRNPGLPAKKPLH</sequence>
<proteinExistence type="inferred from homology"/>
<dbReference type="NCBIfam" id="TIGR00138">
    <property type="entry name" value="rsmG_gidB"/>
    <property type="match status" value="1"/>
</dbReference>
<protein>
    <recommendedName>
        <fullName evidence="6">Ribosomal RNA small subunit methyltransferase G</fullName>
        <ecNumber evidence="6">2.1.1.-</ecNumber>
    </recommendedName>
    <alternativeName>
        <fullName evidence="6">16S rRNA 7-methylguanosine methyltransferase</fullName>
        <shortName evidence="6">16S rRNA m7G methyltransferase</shortName>
    </alternativeName>
</protein>
<comment type="caution">
    <text evidence="7">The sequence shown here is derived from an EMBL/GenBank/DDBJ whole genome shotgun (WGS) entry which is preliminary data.</text>
</comment>
<dbReference type="RefSeq" id="WP_205005160.1">
    <property type="nucleotide sequence ID" value="NZ_CBCRXA010000002.1"/>
</dbReference>
<keyword evidence="2 6" id="KW-0698">rRNA processing</keyword>
<dbReference type="HAMAP" id="MF_00074">
    <property type="entry name" value="16SrRNA_methyltr_G"/>
    <property type="match status" value="1"/>
</dbReference>
<comment type="caution">
    <text evidence="6">Lacks conserved residue(s) required for the propagation of feature annotation.</text>
</comment>
<dbReference type="Proteomes" id="UP000823201">
    <property type="component" value="Unassembled WGS sequence"/>
</dbReference>
<dbReference type="PIRSF" id="PIRSF003078">
    <property type="entry name" value="GidB"/>
    <property type="match status" value="1"/>
</dbReference>
<accession>A0ABS2Q521</accession>
<comment type="subcellular location">
    <subcellularLocation>
        <location evidence="6">Cytoplasm</location>
    </subcellularLocation>
</comment>
<dbReference type="PANTHER" id="PTHR31760:SF0">
    <property type="entry name" value="S-ADENOSYL-L-METHIONINE-DEPENDENT METHYLTRANSFERASES SUPERFAMILY PROTEIN"/>
    <property type="match status" value="1"/>
</dbReference>
<feature type="binding site" evidence="6">
    <location>
        <position position="145"/>
    </location>
    <ligand>
        <name>S-adenosyl-L-methionine</name>
        <dbReference type="ChEBI" id="CHEBI:59789"/>
    </ligand>
</feature>
<dbReference type="SUPFAM" id="SSF53335">
    <property type="entry name" value="S-adenosyl-L-methionine-dependent methyltransferases"/>
    <property type="match status" value="1"/>
</dbReference>
<keyword evidence="4 6" id="KW-0808">Transferase</keyword>
<feature type="binding site" evidence="6">
    <location>
        <position position="75"/>
    </location>
    <ligand>
        <name>S-adenosyl-L-methionine</name>
        <dbReference type="ChEBI" id="CHEBI:59789"/>
    </ligand>
</feature>
<dbReference type="GO" id="GO:0032259">
    <property type="term" value="P:methylation"/>
    <property type="evidence" value="ECO:0007669"/>
    <property type="project" value="UniProtKB-KW"/>
</dbReference>
<name>A0ABS2Q521_9BACL</name>
<dbReference type="InterPro" id="IPR003682">
    <property type="entry name" value="rRNA_ssu_MeTfrase_G"/>
</dbReference>
<dbReference type="GO" id="GO:0008168">
    <property type="term" value="F:methyltransferase activity"/>
    <property type="evidence" value="ECO:0007669"/>
    <property type="project" value="UniProtKB-KW"/>
</dbReference>
<evidence type="ECO:0000256" key="2">
    <source>
        <dbReference type="ARBA" id="ARBA00022552"/>
    </source>
</evidence>
<evidence type="ECO:0000256" key="5">
    <source>
        <dbReference type="ARBA" id="ARBA00022691"/>
    </source>
</evidence>
<keyword evidence="5 6" id="KW-0949">S-adenosyl-L-methionine</keyword>
<evidence type="ECO:0000256" key="1">
    <source>
        <dbReference type="ARBA" id="ARBA00022490"/>
    </source>
</evidence>
<dbReference type="Gene3D" id="3.40.50.150">
    <property type="entry name" value="Vaccinia Virus protein VP39"/>
    <property type="match status" value="1"/>
</dbReference>
<keyword evidence="3 6" id="KW-0489">Methyltransferase</keyword>